<dbReference type="Gene3D" id="2.30.29.50">
    <property type="entry name" value="Bacterial Pleckstrin homology domain"/>
    <property type="match status" value="1"/>
</dbReference>
<reference evidence="2 3" key="1">
    <citation type="submission" date="2018-11" db="EMBL/GenBank/DDBJ databases">
        <title>Genomes From Bacteria Associated with the Canine Oral Cavity: a Test Case for Automated Genome-Based Taxonomic Assignment.</title>
        <authorList>
            <person name="Coil D.A."/>
            <person name="Jospin G."/>
            <person name="Darling A.E."/>
            <person name="Wallis C."/>
            <person name="Davis I.J."/>
            <person name="Harris S."/>
            <person name="Eisen J.A."/>
            <person name="Holcombe L.J."/>
            <person name="O'Flynn C."/>
        </authorList>
    </citation>
    <scope>NUCLEOTIDE SEQUENCE [LARGE SCALE GENOMIC DNA]</scope>
    <source>
        <strain evidence="2 3">OH2822_COT-296</strain>
    </source>
</reference>
<dbReference type="SUPFAM" id="SSF50729">
    <property type="entry name" value="PH domain-like"/>
    <property type="match status" value="1"/>
</dbReference>
<evidence type="ECO:0000313" key="3">
    <source>
        <dbReference type="Proteomes" id="UP000280935"/>
    </source>
</evidence>
<evidence type="ECO:0000313" key="2">
    <source>
        <dbReference type="EMBL" id="RRD49208.1"/>
    </source>
</evidence>
<dbReference type="OrthoDB" id="3199551at2"/>
<proteinExistence type="predicted"/>
<dbReference type="Pfam" id="PF08000">
    <property type="entry name" value="bPH_1"/>
    <property type="match status" value="1"/>
</dbReference>
<name>A0A3P1WTH3_9ACTN</name>
<comment type="caution">
    <text evidence="2">The sequence shown here is derived from an EMBL/GenBank/DDBJ whole genome shotgun (WGS) entry which is preliminary data.</text>
</comment>
<dbReference type="EMBL" id="RQYT01000021">
    <property type="protein sequence ID" value="RRD49208.1"/>
    <property type="molecule type" value="Genomic_DNA"/>
</dbReference>
<dbReference type="Proteomes" id="UP000280935">
    <property type="component" value="Unassembled WGS sequence"/>
</dbReference>
<accession>A0A3P1WTH3</accession>
<dbReference type="InterPro" id="IPR012544">
    <property type="entry name" value="PHb"/>
</dbReference>
<dbReference type="InterPro" id="IPR037063">
    <property type="entry name" value="PHb_sf"/>
</dbReference>
<evidence type="ECO:0000259" key="1">
    <source>
        <dbReference type="Pfam" id="PF08000"/>
    </source>
</evidence>
<sequence length="120" mass="13570">MSDAPLRIWVFVAEIPVPSEIGQFLAPGEQPRLAYRGYRDWTVFTDRRFIVRDAQGMTGNRTEMFSLPHAAVNAWSIRDPGPMNLASEVNLWTSPGFIKVSVDRRVNLQRLTMALTHALA</sequence>
<dbReference type="AlphaFoldDB" id="A0A3P1WTH3"/>
<dbReference type="RefSeq" id="WP_125228235.1">
    <property type="nucleotide sequence ID" value="NZ_RQYT01000021.1"/>
</dbReference>
<organism evidence="2 3">
    <name type="scientific">Arachnia propionica</name>
    <dbReference type="NCBI Taxonomy" id="1750"/>
    <lineage>
        <taxon>Bacteria</taxon>
        <taxon>Bacillati</taxon>
        <taxon>Actinomycetota</taxon>
        <taxon>Actinomycetes</taxon>
        <taxon>Propionibacteriales</taxon>
        <taxon>Propionibacteriaceae</taxon>
        <taxon>Arachnia</taxon>
    </lineage>
</organism>
<gene>
    <name evidence="2" type="ORF">EII35_09505</name>
</gene>
<protein>
    <submittedName>
        <fullName evidence="2">PH domain-containing protein</fullName>
    </submittedName>
</protein>
<feature type="domain" description="Bacterial Pleckstrin homology" evidence="1">
    <location>
        <begin position="10"/>
        <end position="117"/>
    </location>
</feature>